<feature type="binding site" evidence="14">
    <location>
        <position position="432"/>
    </location>
    <ligand>
        <name>Zn(2+)</name>
        <dbReference type="ChEBI" id="CHEBI:29105"/>
    </ligand>
</feature>
<dbReference type="InterPro" id="IPR012340">
    <property type="entry name" value="NA-bd_OB-fold"/>
</dbReference>
<reference evidence="17" key="1">
    <citation type="submission" date="2017-09" db="EMBL/GenBank/DDBJ databases">
        <title>Depth-based differentiation of microbial function through sediment-hosted aquifers and enrichment of novel symbionts in the deep terrestrial subsurface.</title>
        <authorList>
            <person name="Probst A.J."/>
            <person name="Ladd B."/>
            <person name="Jarett J.K."/>
            <person name="Geller-Mcgrath D.E."/>
            <person name="Sieber C.M.K."/>
            <person name="Emerson J.B."/>
            <person name="Anantharaman K."/>
            <person name="Thomas B.C."/>
            <person name="Malmstrom R."/>
            <person name="Stieglmeier M."/>
            <person name="Klingl A."/>
            <person name="Woyke T."/>
            <person name="Ryan C.M."/>
            <person name="Banfield J.F."/>
        </authorList>
    </citation>
    <scope>NUCLEOTIDE SEQUENCE [LARGE SCALE GENOMIC DNA]</scope>
</reference>
<proteinExistence type="inferred from homology"/>
<comment type="catalytic activity">
    <reaction evidence="12 14">
        <text>NAD(+) + (deoxyribonucleotide)n-3'-hydroxyl + 5'-phospho-(deoxyribonucleotide)m = (deoxyribonucleotide)n+m + AMP + beta-nicotinamide D-nucleotide.</text>
        <dbReference type="EC" id="6.5.1.2"/>
    </reaction>
</comment>
<dbReference type="InterPro" id="IPR036420">
    <property type="entry name" value="BRCT_dom_sf"/>
</dbReference>
<dbReference type="InterPro" id="IPR001357">
    <property type="entry name" value="BRCT_dom"/>
</dbReference>
<dbReference type="PROSITE" id="PS50172">
    <property type="entry name" value="BRCT"/>
    <property type="match status" value="1"/>
</dbReference>
<dbReference type="InterPro" id="IPR041663">
    <property type="entry name" value="DisA/LigA_HHH"/>
</dbReference>
<keyword evidence="9 14" id="KW-0460">Magnesium</keyword>
<evidence type="ECO:0000256" key="11">
    <source>
        <dbReference type="ARBA" id="ARBA00023204"/>
    </source>
</evidence>
<dbReference type="Proteomes" id="UP000231436">
    <property type="component" value="Unassembled WGS sequence"/>
</dbReference>
<feature type="binding site" evidence="14">
    <location>
        <position position="315"/>
    </location>
    <ligand>
        <name>NAD(+)</name>
        <dbReference type="ChEBI" id="CHEBI:57540"/>
    </ligand>
</feature>
<evidence type="ECO:0000256" key="8">
    <source>
        <dbReference type="ARBA" id="ARBA00022833"/>
    </source>
</evidence>
<dbReference type="InterPro" id="IPR003583">
    <property type="entry name" value="Hlx-hairpin-Hlx_DNA-bd_motif"/>
</dbReference>
<evidence type="ECO:0000256" key="9">
    <source>
        <dbReference type="ARBA" id="ARBA00022842"/>
    </source>
</evidence>
<feature type="binding site" evidence="14">
    <location>
        <position position="409"/>
    </location>
    <ligand>
        <name>Zn(2+)</name>
        <dbReference type="ChEBI" id="CHEBI:29105"/>
    </ligand>
</feature>
<dbReference type="SUPFAM" id="SSF56091">
    <property type="entry name" value="DNA ligase/mRNA capping enzyme, catalytic domain"/>
    <property type="match status" value="1"/>
</dbReference>
<feature type="binding site" evidence="14">
    <location>
        <position position="427"/>
    </location>
    <ligand>
        <name>Zn(2+)</name>
        <dbReference type="ChEBI" id="CHEBI:29105"/>
    </ligand>
</feature>
<dbReference type="FunFam" id="2.40.50.140:FF:000012">
    <property type="entry name" value="DNA ligase"/>
    <property type="match status" value="1"/>
</dbReference>
<dbReference type="Pfam" id="PF14520">
    <property type="entry name" value="HHH_5"/>
    <property type="match status" value="1"/>
</dbReference>
<evidence type="ECO:0000256" key="7">
    <source>
        <dbReference type="ARBA" id="ARBA00022763"/>
    </source>
</evidence>
<evidence type="ECO:0000313" key="17">
    <source>
        <dbReference type="Proteomes" id="UP000231436"/>
    </source>
</evidence>
<evidence type="ECO:0000256" key="13">
    <source>
        <dbReference type="ARBA" id="ARBA00060881"/>
    </source>
</evidence>
<dbReference type="Gene3D" id="2.40.50.140">
    <property type="entry name" value="Nucleic acid-binding proteins"/>
    <property type="match status" value="1"/>
</dbReference>
<sequence>MNKAQAHKRIVQLKEVIAEHRHNYHVLDKTTMSDSALDSLKHELYTLEQAYPDLITSDSPTQRVGGEPLEKFEKVVHARPMLSMEDVFSQEEFEAWVMRLEKVGGKSAWPLFCMPKLDGLAVSLVYVGGLLNTASTRGNGKIGENVTQNIKTIQSIPLALRKPTGMEIPDRVEVRGEIYFPVKAFEELNRQLEKEGKPVFANPRNTAAGSIRQLDPAVTATRGLAFVAWNIDADFGQHTMTEEWRILEELGFKPAPESEAFDSVSAVETHWKGLQTKRKGLGYWVDGMVVRVNDNALYENLGVVGKTPRGLVAWKFPAEEATTKIREIQWTVGRTGALTPVAVVDPTWIGGTTVQHASLHNIDEIERLDVRVGDTVILYKAGDIIPKIKEVLLKLRPSDAGKVQAPTSCPVCGASVERREGEVAIYCTNPKCFVQDREAVLHATRAFEIDGIGPQTIASLLENGIISTPADLFVLQPGDLIGLEGFAEVSAQKLVEQIQSRKAISLSKFLLSLGMRNVGEQTAIDIANHFRTLSNVMDASLEELMAVEGIGEVVAKSVRAYFDQEHHQKLVASYIEHGIQIEKQTQARAHTRITGKTFVVTGTLETMSRDEAKESIRLAGGTIAGSVSKKTDFVVVGENPGSKFDRAKELGVPTLSEKEFIAMLS</sequence>
<dbReference type="SUPFAM" id="SSF47781">
    <property type="entry name" value="RuvA domain 2-like"/>
    <property type="match status" value="1"/>
</dbReference>
<dbReference type="PANTHER" id="PTHR23389">
    <property type="entry name" value="CHROMOSOME TRANSMISSION FIDELITY FACTOR 18"/>
    <property type="match status" value="1"/>
</dbReference>
<dbReference type="FunFam" id="1.10.150.20:FF:000006">
    <property type="entry name" value="DNA ligase"/>
    <property type="match status" value="1"/>
</dbReference>
<dbReference type="GO" id="GO:0003911">
    <property type="term" value="F:DNA ligase (NAD+) activity"/>
    <property type="evidence" value="ECO:0007669"/>
    <property type="project" value="UniProtKB-UniRule"/>
</dbReference>
<keyword evidence="8 14" id="KW-0862">Zinc</keyword>
<dbReference type="GO" id="GO:0006281">
    <property type="term" value="P:DNA repair"/>
    <property type="evidence" value="ECO:0007669"/>
    <property type="project" value="UniProtKB-KW"/>
</dbReference>
<evidence type="ECO:0000256" key="5">
    <source>
        <dbReference type="ARBA" id="ARBA00022705"/>
    </source>
</evidence>
<feature type="binding site" evidence="14">
    <location>
        <position position="412"/>
    </location>
    <ligand>
        <name>Zn(2+)</name>
        <dbReference type="ChEBI" id="CHEBI:29105"/>
    </ligand>
</feature>
<comment type="function">
    <text evidence="1 14">DNA ligase that catalyzes the formation of phosphodiester linkages between 5'-phosphoryl and 3'-hydroxyl groups in double-stranded DNA using NAD as a coenzyme and as the energy source for the reaction. It is essential for DNA replication and repair of damaged DNA.</text>
</comment>
<feature type="domain" description="BRCT" evidence="15">
    <location>
        <begin position="588"/>
        <end position="665"/>
    </location>
</feature>
<dbReference type="Gene3D" id="3.40.50.10190">
    <property type="entry name" value="BRCT domain"/>
    <property type="match status" value="1"/>
</dbReference>
<dbReference type="AlphaFoldDB" id="A0A2M8LI55"/>
<dbReference type="Pfam" id="PF03120">
    <property type="entry name" value="OB_DNA_ligase"/>
    <property type="match status" value="1"/>
</dbReference>
<evidence type="ECO:0000256" key="14">
    <source>
        <dbReference type="HAMAP-Rule" id="MF_01588"/>
    </source>
</evidence>
<dbReference type="Pfam" id="PF00533">
    <property type="entry name" value="BRCT"/>
    <property type="match status" value="1"/>
</dbReference>
<dbReference type="InterPro" id="IPR018239">
    <property type="entry name" value="DNA_ligase_AS"/>
</dbReference>
<comment type="caution">
    <text evidence="16">The sequence shown here is derived from an EMBL/GenBank/DDBJ whole genome shotgun (WGS) entry which is preliminary data.</text>
</comment>
<feature type="binding site" evidence="14">
    <location>
        <position position="137"/>
    </location>
    <ligand>
        <name>NAD(+)</name>
        <dbReference type="ChEBI" id="CHEBI:57540"/>
    </ligand>
</feature>
<dbReference type="PIRSF" id="PIRSF001604">
    <property type="entry name" value="LigA"/>
    <property type="match status" value="1"/>
</dbReference>
<dbReference type="InterPro" id="IPR010994">
    <property type="entry name" value="RuvA_2-like"/>
</dbReference>
<keyword evidence="5 14" id="KW-0235">DNA replication</keyword>
<evidence type="ECO:0000256" key="12">
    <source>
        <dbReference type="ARBA" id="ARBA00034005"/>
    </source>
</evidence>
<comment type="caution">
    <text evidence="14">Lacks conserved residue(s) required for the propagation of feature annotation.</text>
</comment>
<organism evidence="16 17">
    <name type="scientific">Candidatus Uhrbacteria bacterium CG10_big_fil_rev_8_21_14_0_10_48_16</name>
    <dbReference type="NCBI Taxonomy" id="1975038"/>
    <lineage>
        <taxon>Bacteria</taxon>
        <taxon>Candidatus Uhriibacteriota</taxon>
    </lineage>
</organism>
<dbReference type="Gene3D" id="3.30.470.30">
    <property type="entry name" value="DNA ligase/mRNA capping enzyme"/>
    <property type="match status" value="1"/>
</dbReference>
<dbReference type="GO" id="GO:0005829">
    <property type="term" value="C:cytosol"/>
    <property type="evidence" value="ECO:0007669"/>
    <property type="project" value="TreeGrafter"/>
</dbReference>
<keyword evidence="7 14" id="KW-0227">DNA damage</keyword>
<dbReference type="CDD" id="cd00114">
    <property type="entry name" value="LIGANc"/>
    <property type="match status" value="1"/>
</dbReference>
<evidence type="ECO:0000256" key="4">
    <source>
        <dbReference type="ARBA" id="ARBA00022598"/>
    </source>
</evidence>
<evidence type="ECO:0000259" key="15">
    <source>
        <dbReference type="PROSITE" id="PS50172"/>
    </source>
</evidence>
<dbReference type="InterPro" id="IPR013840">
    <property type="entry name" value="DNAligase_N"/>
</dbReference>
<keyword evidence="10 14" id="KW-0520">NAD</keyword>
<dbReference type="EMBL" id="PFEU01000006">
    <property type="protein sequence ID" value="PJE77086.1"/>
    <property type="molecule type" value="Genomic_DNA"/>
</dbReference>
<dbReference type="SUPFAM" id="SSF50249">
    <property type="entry name" value="Nucleic acid-binding proteins"/>
    <property type="match status" value="1"/>
</dbReference>
<dbReference type="GO" id="GO:0003677">
    <property type="term" value="F:DNA binding"/>
    <property type="evidence" value="ECO:0007669"/>
    <property type="project" value="InterPro"/>
</dbReference>
<dbReference type="PANTHER" id="PTHR23389:SF9">
    <property type="entry name" value="DNA LIGASE"/>
    <property type="match status" value="1"/>
</dbReference>
<evidence type="ECO:0000256" key="6">
    <source>
        <dbReference type="ARBA" id="ARBA00022723"/>
    </source>
</evidence>
<dbReference type="Pfam" id="PF01653">
    <property type="entry name" value="DNA_ligase_aden"/>
    <property type="match status" value="1"/>
</dbReference>
<evidence type="ECO:0000256" key="1">
    <source>
        <dbReference type="ARBA" id="ARBA00004067"/>
    </source>
</evidence>
<dbReference type="InterPro" id="IPR004150">
    <property type="entry name" value="NAD_DNA_ligase_OB"/>
</dbReference>
<keyword evidence="14" id="KW-0464">Manganese</keyword>
<dbReference type="PROSITE" id="PS01055">
    <property type="entry name" value="DNA_LIGASE_N1"/>
    <property type="match status" value="1"/>
</dbReference>
<dbReference type="HAMAP" id="MF_01588">
    <property type="entry name" value="DNA_ligase_A"/>
    <property type="match status" value="1"/>
</dbReference>
<dbReference type="Gene3D" id="1.10.287.610">
    <property type="entry name" value="Helix hairpin bin"/>
    <property type="match status" value="1"/>
</dbReference>
<evidence type="ECO:0000256" key="10">
    <source>
        <dbReference type="ARBA" id="ARBA00023027"/>
    </source>
</evidence>
<dbReference type="NCBIfam" id="TIGR00575">
    <property type="entry name" value="dnlj"/>
    <property type="match status" value="1"/>
</dbReference>
<dbReference type="GO" id="GO:0006260">
    <property type="term" value="P:DNA replication"/>
    <property type="evidence" value="ECO:0007669"/>
    <property type="project" value="UniProtKB-KW"/>
</dbReference>
<dbReference type="SUPFAM" id="SSF52113">
    <property type="entry name" value="BRCT domain"/>
    <property type="match status" value="1"/>
</dbReference>
<dbReference type="CDD" id="cd17748">
    <property type="entry name" value="BRCT_DNA_ligase_like"/>
    <property type="match status" value="1"/>
</dbReference>
<dbReference type="GO" id="GO:0046872">
    <property type="term" value="F:metal ion binding"/>
    <property type="evidence" value="ECO:0007669"/>
    <property type="project" value="UniProtKB-KW"/>
</dbReference>
<dbReference type="EC" id="6.5.1.2" evidence="2 14"/>
<dbReference type="Pfam" id="PF03119">
    <property type="entry name" value="DNA_ligase_ZBD"/>
    <property type="match status" value="1"/>
</dbReference>
<keyword evidence="11 14" id="KW-0234">DNA repair</keyword>
<name>A0A2M8LI55_9BACT</name>
<dbReference type="InterPro" id="IPR001679">
    <property type="entry name" value="DNA_ligase"/>
</dbReference>
<dbReference type="SMART" id="SM00292">
    <property type="entry name" value="BRCT"/>
    <property type="match status" value="1"/>
</dbReference>
<comment type="similarity">
    <text evidence="13 14">Belongs to the NAD-dependent DNA ligase family. LigA subfamily.</text>
</comment>
<dbReference type="Gene3D" id="6.20.10.30">
    <property type="match status" value="1"/>
</dbReference>
<protein>
    <recommendedName>
        <fullName evidence="3 14">DNA ligase</fullName>
        <ecNumber evidence="2 14">6.5.1.2</ecNumber>
    </recommendedName>
    <alternativeName>
        <fullName evidence="14">Polydeoxyribonucleotide synthase [NAD(+)]</fullName>
    </alternativeName>
</protein>
<dbReference type="InterPro" id="IPR013839">
    <property type="entry name" value="DNAligase_adenylation"/>
</dbReference>
<gene>
    <name evidence="14" type="primary">ligA</name>
    <name evidence="16" type="ORF">COV05_00545</name>
</gene>
<dbReference type="Pfam" id="PF12826">
    <property type="entry name" value="HHH_2"/>
    <property type="match status" value="1"/>
</dbReference>
<comment type="cofactor">
    <cofactor evidence="14">
        <name>Mg(2+)</name>
        <dbReference type="ChEBI" id="CHEBI:18420"/>
    </cofactor>
    <cofactor evidence="14">
        <name>Mn(2+)</name>
        <dbReference type="ChEBI" id="CHEBI:29035"/>
    </cofactor>
</comment>
<keyword evidence="6 14" id="KW-0479">Metal-binding</keyword>
<feature type="binding site" evidence="14">
    <location>
        <position position="177"/>
    </location>
    <ligand>
        <name>NAD(+)</name>
        <dbReference type="ChEBI" id="CHEBI:57540"/>
    </ligand>
</feature>
<dbReference type="NCBIfam" id="NF005932">
    <property type="entry name" value="PRK07956.1"/>
    <property type="match status" value="1"/>
</dbReference>
<accession>A0A2M8LI55</accession>
<feature type="active site" description="N6-AMP-lysine intermediate" evidence="14">
    <location>
        <position position="116"/>
    </location>
</feature>
<dbReference type="SMART" id="SM00532">
    <property type="entry name" value="LIGANc"/>
    <property type="match status" value="1"/>
</dbReference>
<dbReference type="Gene3D" id="1.10.150.20">
    <property type="entry name" value="5' to 3' exonuclease, C-terminal subdomain"/>
    <property type="match status" value="2"/>
</dbReference>
<evidence type="ECO:0000256" key="3">
    <source>
        <dbReference type="ARBA" id="ARBA00013308"/>
    </source>
</evidence>
<dbReference type="SMART" id="SM00278">
    <property type="entry name" value="HhH1"/>
    <property type="match status" value="3"/>
</dbReference>
<evidence type="ECO:0000313" key="16">
    <source>
        <dbReference type="EMBL" id="PJE77086.1"/>
    </source>
</evidence>
<feature type="binding site" evidence="14">
    <location>
        <begin position="83"/>
        <end position="84"/>
    </location>
    <ligand>
        <name>NAD(+)</name>
        <dbReference type="ChEBI" id="CHEBI:57540"/>
    </ligand>
</feature>
<keyword evidence="4 14" id="KW-0436">Ligase</keyword>
<evidence type="ECO:0000256" key="2">
    <source>
        <dbReference type="ARBA" id="ARBA00012722"/>
    </source>
</evidence>
<dbReference type="InterPro" id="IPR004149">
    <property type="entry name" value="Znf_DNAligase_C4"/>
</dbReference>